<dbReference type="Proteomes" id="UP000828251">
    <property type="component" value="Unassembled WGS sequence"/>
</dbReference>
<organism evidence="1 2">
    <name type="scientific">Gossypium stocksii</name>
    <dbReference type="NCBI Taxonomy" id="47602"/>
    <lineage>
        <taxon>Eukaryota</taxon>
        <taxon>Viridiplantae</taxon>
        <taxon>Streptophyta</taxon>
        <taxon>Embryophyta</taxon>
        <taxon>Tracheophyta</taxon>
        <taxon>Spermatophyta</taxon>
        <taxon>Magnoliopsida</taxon>
        <taxon>eudicotyledons</taxon>
        <taxon>Gunneridae</taxon>
        <taxon>Pentapetalae</taxon>
        <taxon>rosids</taxon>
        <taxon>malvids</taxon>
        <taxon>Malvales</taxon>
        <taxon>Malvaceae</taxon>
        <taxon>Malvoideae</taxon>
        <taxon>Gossypium</taxon>
    </lineage>
</organism>
<keyword evidence="2" id="KW-1185">Reference proteome</keyword>
<accession>A0A9D3UR98</accession>
<comment type="caution">
    <text evidence="1">The sequence shown here is derived from an EMBL/GenBank/DDBJ whole genome shotgun (WGS) entry which is preliminary data.</text>
</comment>
<dbReference type="OrthoDB" id="1192411at2759"/>
<protein>
    <recommendedName>
        <fullName evidence="3">RNase H type-1 domain-containing protein</fullName>
    </recommendedName>
</protein>
<dbReference type="CDD" id="cd09272">
    <property type="entry name" value="RNase_HI_RT_Ty1"/>
    <property type="match status" value="1"/>
</dbReference>
<sequence length="131" mass="14938">MWTRVVILMIRELPLRRVSKSNIEEEYQSLVDTSSNVTWVKSILDDKGIKLVEVLCNKLSTVSMTIKSMFHARTKHIDLDLHIVREEVLNHQLQVNHVSATAQTANVLTKSLSLAFFTVLKEKLRVVPVDG</sequence>
<name>A0A9D3UR98_9ROSI</name>
<evidence type="ECO:0008006" key="3">
    <source>
        <dbReference type="Google" id="ProtNLM"/>
    </source>
</evidence>
<gene>
    <name evidence="1" type="ORF">J1N35_034017</name>
</gene>
<proteinExistence type="predicted"/>
<reference evidence="1 2" key="1">
    <citation type="journal article" date="2021" name="Plant Biotechnol. J.">
        <title>Multi-omics assisted identification of the key and species-specific regulatory components of drought-tolerant mechanisms in Gossypium stocksii.</title>
        <authorList>
            <person name="Yu D."/>
            <person name="Ke L."/>
            <person name="Zhang D."/>
            <person name="Wu Y."/>
            <person name="Sun Y."/>
            <person name="Mei J."/>
            <person name="Sun J."/>
            <person name="Sun Y."/>
        </authorList>
    </citation>
    <scope>NUCLEOTIDE SEQUENCE [LARGE SCALE GENOMIC DNA]</scope>
    <source>
        <strain evidence="2">cv. E1</strain>
        <tissue evidence="1">Leaf</tissue>
    </source>
</reference>
<evidence type="ECO:0000313" key="1">
    <source>
        <dbReference type="EMBL" id="KAH1055952.1"/>
    </source>
</evidence>
<evidence type="ECO:0000313" key="2">
    <source>
        <dbReference type="Proteomes" id="UP000828251"/>
    </source>
</evidence>
<dbReference type="EMBL" id="JAIQCV010000010">
    <property type="protein sequence ID" value="KAH1055952.1"/>
    <property type="molecule type" value="Genomic_DNA"/>
</dbReference>
<dbReference type="AlphaFoldDB" id="A0A9D3UR98"/>